<dbReference type="AlphaFoldDB" id="A0A1H4GVQ9"/>
<keyword evidence="5" id="KW-0472">Membrane</keyword>
<dbReference type="EMBL" id="FNRJ01000020">
    <property type="protein sequence ID" value="SEB12732.1"/>
    <property type="molecule type" value="Genomic_DNA"/>
</dbReference>
<dbReference type="InterPro" id="IPR018704">
    <property type="entry name" value="SecYEG/CpoB_TPR"/>
</dbReference>
<evidence type="ECO:0000256" key="8">
    <source>
        <dbReference type="ARBA" id="ARBA00024235"/>
    </source>
</evidence>
<proteinExistence type="inferred from homology"/>
<organism evidence="10 11">
    <name type="scientific">Marinobacterium iners DSM 11526</name>
    <dbReference type="NCBI Taxonomy" id="1122198"/>
    <lineage>
        <taxon>Bacteria</taxon>
        <taxon>Pseudomonadati</taxon>
        <taxon>Pseudomonadota</taxon>
        <taxon>Gammaproteobacteria</taxon>
        <taxon>Oceanospirillales</taxon>
        <taxon>Oceanospirillaceae</taxon>
        <taxon>Marinobacterium</taxon>
    </lineage>
</organism>
<dbReference type="Pfam" id="PF09976">
    <property type="entry name" value="TPR_21"/>
    <property type="match status" value="1"/>
</dbReference>
<dbReference type="GO" id="GO:0044877">
    <property type="term" value="F:protein-containing complex binding"/>
    <property type="evidence" value="ECO:0007669"/>
    <property type="project" value="InterPro"/>
</dbReference>
<keyword evidence="11" id="KW-1185">Reference proteome</keyword>
<evidence type="ECO:0000256" key="6">
    <source>
        <dbReference type="ARBA" id="ARBA00023186"/>
    </source>
</evidence>
<gene>
    <name evidence="10" type="ORF">SAMN02745729_1204</name>
</gene>
<dbReference type="RefSeq" id="WP_091827789.1">
    <property type="nucleotide sequence ID" value="NZ_FNRJ01000020.1"/>
</dbReference>
<evidence type="ECO:0000313" key="11">
    <source>
        <dbReference type="Proteomes" id="UP000242469"/>
    </source>
</evidence>
<keyword evidence="6" id="KW-0143">Chaperone</keyword>
<evidence type="ECO:0000256" key="4">
    <source>
        <dbReference type="ARBA" id="ARBA00022989"/>
    </source>
</evidence>
<name>A0A1H4GVQ9_9GAMM</name>
<comment type="subcellular location">
    <subcellularLocation>
        <location evidence="1">Cell membrane</location>
        <topology evidence="1">Single-pass type II membrane protein</topology>
    </subcellularLocation>
</comment>
<evidence type="ECO:0000256" key="5">
    <source>
        <dbReference type="ARBA" id="ARBA00023136"/>
    </source>
</evidence>
<dbReference type="Proteomes" id="UP000242469">
    <property type="component" value="Unassembled WGS sequence"/>
</dbReference>
<dbReference type="PANTHER" id="PTHR38035">
    <property type="entry name" value="UPF0070 PROTEIN YFGM"/>
    <property type="match status" value="1"/>
</dbReference>
<evidence type="ECO:0000256" key="1">
    <source>
        <dbReference type="ARBA" id="ARBA00004401"/>
    </source>
</evidence>
<dbReference type="Gene3D" id="1.25.40.10">
    <property type="entry name" value="Tetratricopeptide repeat domain"/>
    <property type="match status" value="1"/>
</dbReference>
<accession>A0A1H4GVQ9</accession>
<evidence type="ECO:0000256" key="2">
    <source>
        <dbReference type="ARBA" id="ARBA00022475"/>
    </source>
</evidence>
<feature type="domain" description="Ancillary SecYEG translocon subunit/Cell division coordinator CpoB TPR" evidence="9">
    <location>
        <begin position="15"/>
        <end position="215"/>
    </location>
</feature>
<evidence type="ECO:0000313" key="10">
    <source>
        <dbReference type="EMBL" id="SEB12732.1"/>
    </source>
</evidence>
<evidence type="ECO:0000256" key="7">
    <source>
        <dbReference type="ARBA" id="ARBA00024197"/>
    </source>
</evidence>
<dbReference type="OrthoDB" id="9789675at2"/>
<keyword evidence="3" id="KW-0812">Transmembrane</keyword>
<comment type="similarity">
    <text evidence="7">Belongs to the YfgM family.</text>
</comment>
<dbReference type="STRING" id="1122198.SAMN02745729_1204"/>
<evidence type="ECO:0000256" key="3">
    <source>
        <dbReference type="ARBA" id="ARBA00022692"/>
    </source>
</evidence>
<evidence type="ECO:0000259" key="9">
    <source>
        <dbReference type="Pfam" id="PF09976"/>
    </source>
</evidence>
<dbReference type="InterPro" id="IPR026039">
    <property type="entry name" value="YfgM"/>
</dbReference>
<sequence length="219" mass="23714">MAELRTEEEQVQALKDWWKENGKALVVGVAAAVAIVLGWKAWQSNQEQKAANASALYQNLTEAVQLSAGGVNDSQYATAVHLNEQLRSDYADTAYARYGALMMAAMAVGNGEVERALQELDWTLGATDEVDNIVRVATLRKAMLLSQQGNADTAISLLENADAGTYEVQYQELLGDLHANNGRPAEAFAAYDRALQLGGGEQLRPLLKMKRDDLAGAES</sequence>
<keyword evidence="4" id="KW-1133">Transmembrane helix</keyword>
<dbReference type="InterPro" id="IPR011990">
    <property type="entry name" value="TPR-like_helical_dom_sf"/>
</dbReference>
<keyword evidence="2" id="KW-1003">Cell membrane</keyword>
<dbReference type="GO" id="GO:0005886">
    <property type="term" value="C:plasma membrane"/>
    <property type="evidence" value="ECO:0007669"/>
    <property type="project" value="UniProtKB-SubCell"/>
</dbReference>
<dbReference type="SUPFAM" id="SSF48452">
    <property type="entry name" value="TPR-like"/>
    <property type="match status" value="1"/>
</dbReference>
<protein>
    <recommendedName>
        <fullName evidence="8">Ancillary SecYEG translocon subunit</fullName>
    </recommendedName>
</protein>
<reference evidence="11" key="1">
    <citation type="submission" date="2016-10" db="EMBL/GenBank/DDBJ databases">
        <authorList>
            <person name="Varghese N."/>
            <person name="Submissions S."/>
        </authorList>
    </citation>
    <scope>NUCLEOTIDE SEQUENCE [LARGE SCALE GENOMIC DNA]</scope>
    <source>
        <strain evidence="11">DSM 11526</strain>
    </source>
</reference>
<dbReference type="PANTHER" id="PTHR38035:SF1">
    <property type="entry name" value="ANCILLARY SECYEG TRANSLOCON SUBUNIT"/>
    <property type="match status" value="1"/>
</dbReference>
<dbReference type="PIRSF" id="PIRSF006170">
    <property type="entry name" value="YfgM"/>
    <property type="match status" value="1"/>
</dbReference>